<keyword evidence="3" id="KW-0482">Metalloprotease</keyword>
<evidence type="ECO:0000256" key="1">
    <source>
        <dbReference type="SAM" id="Phobius"/>
    </source>
</evidence>
<dbReference type="PANTHER" id="PTHR36435:SF6">
    <property type="entry name" value="ABORTIVE INFECTION PROTEIN"/>
    <property type="match status" value="1"/>
</dbReference>
<dbReference type="GO" id="GO:0080120">
    <property type="term" value="P:CAAX-box protein maturation"/>
    <property type="evidence" value="ECO:0007669"/>
    <property type="project" value="UniProtKB-ARBA"/>
</dbReference>
<evidence type="ECO:0000313" key="3">
    <source>
        <dbReference type="EMBL" id="RNA66606.1"/>
    </source>
</evidence>
<accession>A0A3M7TNA9</accession>
<dbReference type="EMBL" id="RHIB01000003">
    <property type="protein sequence ID" value="RNA66606.1"/>
    <property type="molecule type" value="Genomic_DNA"/>
</dbReference>
<reference evidence="3 4" key="1">
    <citation type="submission" date="2018-10" db="EMBL/GenBank/DDBJ databases">
        <title>Bacillus Keqinensis sp. nov., a moderately halophilic bacterium isolated from a saline-alkaline lake.</title>
        <authorList>
            <person name="Wang H."/>
        </authorList>
    </citation>
    <scope>NUCLEOTIDE SEQUENCE [LARGE SCALE GENOMIC DNA]</scope>
    <source>
        <strain evidence="3 4">KQ-3</strain>
    </source>
</reference>
<sequence>MTKRYWIILVAFILVQLSPLVTIPLLSGTGIADSPEALQGYAILIGFSIGTVIIALLSYSSLKHDGDFDLRSKSAIGTTITWSVIGIALAFVAQMVANLIQINLFGTEPGSENTEHIVNIATAVPLMAIAVAIFAPIMEEIVFRQVIFGSLYRRFGFWIGALGSGLLFAVVHVDFENLLVYLIMGIVFSYLYVKTKRIIVPIIAHAGINGFVMLVQVVYREEIERIIELQEQQALNLQAVIMFIGGLI</sequence>
<feature type="transmembrane region" description="Helical" evidence="1">
    <location>
        <begin position="80"/>
        <end position="100"/>
    </location>
</feature>
<feature type="transmembrane region" description="Helical" evidence="1">
    <location>
        <begin position="198"/>
        <end position="219"/>
    </location>
</feature>
<dbReference type="GO" id="GO:0004175">
    <property type="term" value="F:endopeptidase activity"/>
    <property type="evidence" value="ECO:0007669"/>
    <property type="project" value="UniProtKB-ARBA"/>
</dbReference>
<keyword evidence="1" id="KW-0812">Transmembrane</keyword>
<feature type="transmembrane region" description="Helical" evidence="1">
    <location>
        <begin position="120"/>
        <end position="143"/>
    </location>
</feature>
<keyword evidence="3" id="KW-0645">Protease</keyword>
<feature type="domain" description="CAAX prenyl protease 2/Lysostaphin resistance protein A-like" evidence="2">
    <location>
        <begin position="125"/>
        <end position="210"/>
    </location>
</feature>
<organism evidence="3 4">
    <name type="scientific">Alteribacter keqinensis</name>
    <dbReference type="NCBI Taxonomy" id="2483800"/>
    <lineage>
        <taxon>Bacteria</taxon>
        <taxon>Bacillati</taxon>
        <taxon>Bacillota</taxon>
        <taxon>Bacilli</taxon>
        <taxon>Bacillales</taxon>
        <taxon>Bacillaceae</taxon>
        <taxon>Alteribacter</taxon>
    </lineage>
</organism>
<gene>
    <name evidence="3" type="ORF">EBO34_15410</name>
</gene>
<keyword evidence="1" id="KW-1133">Transmembrane helix</keyword>
<evidence type="ECO:0000259" key="2">
    <source>
        <dbReference type="Pfam" id="PF02517"/>
    </source>
</evidence>
<feature type="transmembrane region" description="Helical" evidence="1">
    <location>
        <begin position="178"/>
        <end position="193"/>
    </location>
</feature>
<dbReference type="GO" id="GO:0006508">
    <property type="term" value="P:proteolysis"/>
    <property type="evidence" value="ECO:0007669"/>
    <property type="project" value="UniProtKB-KW"/>
</dbReference>
<dbReference type="PANTHER" id="PTHR36435">
    <property type="entry name" value="SLR1288 PROTEIN"/>
    <property type="match status" value="1"/>
</dbReference>
<dbReference type="Pfam" id="PF02517">
    <property type="entry name" value="Rce1-like"/>
    <property type="match status" value="1"/>
</dbReference>
<name>A0A3M7TNA9_9BACI</name>
<protein>
    <submittedName>
        <fullName evidence="3">CPBP family intramembrane metalloprotease</fullName>
    </submittedName>
</protein>
<dbReference type="Proteomes" id="UP000278746">
    <property type="component" value="Unassembled WGS sequence"/>
</dbReference>
<keyword evidence="3" id="KW-0378">Hydrolase</keyword>
<dbReference type="AlphaFoldDB" id="A0A3M7TNA9"/>
<dbReference type="InterPro" id="IPR052710">
    <property type="entry name" value="CAAX_protease"/>
</dbReference>
<proteinExistence type="predicted"/>
<dbReference type="InterPro" id="IPR003675">
    <property type="entry name" value="Rce1/LyrA-like_dom"/>
</dbReference>
<feature type="transmembrane region" description="Helical" evidence="1">
    <location>
        <begin position="155"/>
        <end position="172"/>
    </location>
</feature>
<comment type="caution">
    <text evidence="3">The sequence shown here is derived from an EMBL/GenBank/DDBJ whole genome shotgun (WGS) entry which is preliminary data.</text>
</comment>
<keyword evidence="4" id="KW-1185">Reference proteome</keyword>
<keyword evidence="1" id="KW-0472">Membrane</keyword>
<feature type="transmembrane region" description="Helical" evidence="1">
    <location>
        <begin position="38"/>
        <end position="59"/>
    </location>
</feature>
<evidence type="ECO:0000313" key="4">
    <source>
        <dbReference type="Proteomes" id="UP000278746"/>
    </source>
</evidence>
<dbReference type="GO" id="GO:0008237">
    <property type="term" value="F:metallopeptidase activity"/>
    <property type="evidence" value="ECO:0007669"/>
    <property type="project" value="UniProtKB-KW"/>
</dbReference>
<dbReference type="OrthoDB" id="2194912at2"/>